<comment type="caution">
    <text evidence="1">The sequence shown here is derived from an EMBL/GenBank/DDBJ whole genome shotgun (WGS) entry which is preliminary data.</text>
</comment>
<accession>A0A2T2ZDP6</accession>
<name>A0A2T2ZDP6_9NOCA</name>
<evidence type="ECO:0000313" key="1">
    <source>
        <dbReference type="EMBL" id="PSR65884.1"/>
    </source>
</evidence>
<proteinExistence type="predicted"/>
<sequence>MLMNEPIRVLQLVNTAVTALTTGGQSALDVVIRDLDDNDMEILITHMAECINLGAPAAVRSRV</sequence>
<gene>
    <name evidence="1" type="ORF">C8259_00390</name>
</gene>
<reference evidence="1 2" key="1">
    <citation type="submission" date="2018-02" db="EMBL/GenBank/DDBJ databases">
        <title>8 Nocardia nova and 1 Nocardia cyriacigeorgica strain used for evolution to TMP-SMX.</title>
        <authorList>
            <person name="Mehta H."/>
            <person name="Weng J."/>
            <person name="Shamoo Y."/>
        </authorList>
    </citation>
    <scope>NUCLEOTIDE SEQUENCE [LARGE SCALE GENOMIC DNA]</scope>
    <source>
        <strain evidence="1 2">ATCC 33727</strain>
    </source>
</reference>
<dbReference type="Proteomes" id="UP000241647">
    <property type="component" value="Unassembled WGS sequence"/>
</dbReference>
<evidence type="ECO:0000313" key="2">
    <source>
        <dbReference type="Proteomes" id="UP000241647"/>
    </source>
</evidence>
<organism evidence="1 2">
    <name type="scientific">Nocardia nova</name>
    <dbReference type="NCBI Taxonomy" id="37330"/>
    <lineage>
        <taxon>Bacteria</taxon>
        <taxon>Bacillati</taxon>
        <taxon>Actinomycetota</taxon>
        <taxon>Actinomycetes</taxon>
        <taxon>Mycobacteriales</taxon>
        <taxon>Nocardiaceae</taxon>
        <taxon>Nocardia</taxon>
    </lineage>
</organism>
<dbReference type="AlphaFoldDB" id="A0A2T2ZDP6"/>
<dbReference type="EMBL" id="PYHS01000001">
    <property type="protein sequence ID" value="PSR65884.1"/>
    <property type="molecule type" value="Genomic_DNA"/>
</dbReference>
<protein>
    <submittedName>
        <fullName evidence="1">Uncharacterized protein</fullName>
    </submittedName>
</protein>